<evidence type="ECO:0000313" key="2">
    <source>
        <dbReference type="Proteomes" id="UP000186817"/>
    </source>
</evidence>
<comment type="caution">
    <text evidence="1">The sequence shown here is derived from an EMBL/GenBank/DDBJ whole genome shotgun (WGS) entry which is preliminary data.</text>
</comment>
<dbReference type="AlphaFoldDB" id="A0A1Q9F2Y4"/>
<keyword evidence="2" id="KW-1185">Reference proteome</keyword>
<dbReference type="EMBL" id="LSRX01000020">
    <property type="protein sequence ID" value="OLQ14064.1"/>
    <property type="molecule type" value="Genomic_DNA"/>
</dbReference>
<proteinExistence type="predicted"/>
<evidence type="ECO:0000313" key="1">
    <source>
        <dbReference type="EMBL" id="OLQ14064.1"/>
    </source>
</evidence>
<sequence>MSVGYPHAAPMLERWCQRALASAQTEVACTLWLHLAHIQRFAFPEPNAGGVSTLLCAELFLNANLDSNAVGSRQQTEQLGFLDTEIFELFHATRSRVYRPVAKPHSIKLISSGVAVSQKALSDPLGKHDMQLEGLGDVVLATSMVTPCRNAFPRSSGYAPNQWVLGRPEIRLPGSLLQDGEKEKLEVSEGSENPDSAMAKSLGIREAARVAQVRMDKAQFGWRIACMGGAGWLKRDSPDRDVVLEHVVSLVASTPMARFGDSAVLGRRWQELEDTWDGSGRFAPFAPSAVDVALADQDFAQWLSASVDSAPMEVNLNIGQLQFRQHAMTAVPREVLQLPEFNEVFPNVDAETTSLMWALVEKAPRRQRFRFAGLRYEFRMWTLEEDDLQATFQRKFPDHGTAAEEWISSAIAAVGELRPLPLSSKGASLAHEPLLFEVEVFRDAVPSASPVVHLYHVTRCGPRCLRSQVLRGPLG</sequence>
<dbReference type="Proteomes" id="UP000186817">
    <property type="component" value="Unassembled WGS sequence"/>
</dbReference>
<gene>
    <name evidence="1" type="ORF">AK812_SmicGene1817</name>
</gene>
<protein>
    <submittedName>
        <fullName evidence="1">Uncharacterized protein</fullName>
    </submittedName>
</protein>
<organism evidence="1 2">
    <name type="scientific">Symbiodinium microadriaticum</name>
    <name type="common">Dinoflagellate</name>
    <name type="synonym">Zooxanthella microadriatica</name>
    <dbReference type="NCBI Taxonomy" id="2951"/>
    <lineage>
        <taxon>Eukaryota</taxon>
        <taxon>Sar</taxon>
        <taxon>Alveolata</taxon>
        <taxon>Dinophyceae</taxon>
        <taxon>Suessiales</taxon>
        <taxon>Symbiodiniaceae</taxon>
        <taxon>Symbiodinium</taxon>
    </lineage>
</organism>
<reference evidence="1 2" key="1">
    <citation type="submission" date="2016-02" db="EMBL/GenBank/DDBJ databases">
        <title>Genome analysis of coral dinoflagellate symbionts highlights evolutionary adaptations to a symbiotic lifestyle.</title>
        <authorList>
            <person name="Aranda M."/>
            <person name="Li Y."/>
            <person name="Liew Y.J."/>
            <person name="Baumgarten S."/>
            <person name="Simakov O."/>
            <person name="Wilson M."/>
            <person name="Piel J."/>
            <person name="Ashoor H."/>
            <person name="Bougouffa S."/>
            <person name="Bajic V.B."/>
            <person name="Ryu T."/>
            <person name="Ravasi T."/>
            <person name="Bayer T."/>
            <person name="Micklem G."/>
            <person name="Kim H."/>
            <person name="Bhak J."/>
            <person name="Lajeunesse T.C."/>
            <person name="Voolstra C.R."/>
        </authorList>
    </citation>
    <scope>NUCLEOTIDE SEQUENCE [LARGE SCALE GENOMIC DNA]</scope>
    <source>
        <strain evidence="1 2">CCMP2467</strain>
    </source>
</reference>
<name>A0A1Q9F2Y4_SYMMI</name>
<accession>A0A1Q9F2Y4</accession>